<protein>
    <recommendedName>
        <fullName evidence="3">Acyl-protein thioesterase 1</fullName>
        <ecNumber evidence="2">3.1.2.22</ecNumber>
    </recommendedName>
    <alternativeName>
        <fullName evidence="8">Palmitoyl-protein hydrolase</fullName>
    </alternativeName>
</protein>
<reference evidence="11" key="1">
    <citation type="submission" date="2019-10" db="EMBL/GenBank/DDBJ databases">
        <authorList>
            <consortium name="DOE Joint Genome Institute"/>
            <person name="Kuo A."/>
            <person name="Miyauchi S."/>
            <person name="Kiss E."/>
            <person name="Drula E."/>
            <person name="Kohler A."/>
            <person name="Sanchez-Garcia M."/>
            <person name="Andreopoulos B."/>
            <person name="Barry K.W."/>
            <person name="Bonito G."/>
            <person name="Buee M."/>
            <person name="Carver A."/>
            <person name="Chen C."/>
            <person name="Cichocki N."/>
            <person name="Clum A."/>
            <person name="Culley D."/>
            <person name="Crous P.W."/>
            <person name="Fauchery L."/>
            <person name="Girlanda M."/>
            <person name="Hayes R."/>
            <person name="Keri Z."/>
            <person name="LaButti K."/>
            <person name="Lipzen A."/>
            <person name="Lombard V."/>
            <person name="Magnuson J."/>
            <person name="Maillard F."/>
            <person name="Morin E."/>
            <person name="Murat C."/>
            <person name="Nolan M."/>
            <person name="Ohm R."/>
            <person name="Pangilinan J."/>
            <person name="Pereira M."/>
            <person name="Perotto S."/>
            <person name="Peter M."/>
            <person name="Riley R."/>
            <person name="Sitrit Y."/>
            <person name="Stielow B."/>
            <person name="Szollosi G."/>
            <person name="Zifcakova L."/>
            <person name="Stursova M."/>
            <person name="Spatafora J.W."/>
            <person name="Tedersoo L."/>
            <person name="Vaario L.-M."/>
            <person name="Yamada A."/>
            <person name="Yan M."/>
            <person name="Wang P."/>
            <person name="Xu J."/>
            <person name="Bruns T."/>
            <person name="Baldrian P."/>
            <person name="Vilgalys R."/>
            <person name="Henrissat B."/>
            <person name="Grigoriev I.V."/>
            <person name="Hibbett D."/>
            <person name="Nagy L.G."/>
            <person name="Martin F.M."/>
        </authorList>
    </citation>
    <scope>NUCLEOTIDE SEQUENCE</scope>
    <source>
        <strain evidence="11">Prilba</strain>
    </source>
</reference>
<dbReference type="OrthoDB" id="2418081at2759"/>
<accession>A0A9P5N2M6</accession>
<dbReference type="InterPro" id="IPR003140">
    <property type="entry name" value="PLipase/COase/thioEstase"/>
</dbReference>
<feature type="domain" description="Phospholipase/carboxylesterase/thioesterase" evidence="10">
    <location>
        <begin position="9"/>
        <end position="236"/>
    </location>
</feature>
<evidence type="ECO:0000256" key="6">
    <source>
        <dbReference type="ARBA" id="ARBA00022832"/>
    </source>
</evidence>
<dbReference type="GO" id="GO:0006631">
    <property type="term" value="P:fatty acid metabolic process"/>
    <property type="evidence" value="ECO:0007669"/>
    <property type="project" value="UniProtKB-KW"/>
</dbReference>
<evidence type="ECO:0000256" key="5">
    <source>
        <dbReference type="ARBA" id="ARBA00022801"/>
    </source>
</evidence>
<comment type="caution">
    <text evidence="11">The sequence shown here is derived from an EMBL/GenBank/DDBJ whole genome shotgun (WGS) entry which is preliminary data.</text>
</comment>
<organism evidence="11 12">
    <name type="scientific">Russula ochroleuca</name>
    <dbReference type="NCBI Taxonomy" id="152965"/>
    <lineage>
        <taxon>Eukaryota</taxon>
        <taxon>Fungi</taxon>
        <taxon>Dikarya</taxon>
        <taxon>Basidiomycota</taxon>
        <taxon>Agaricomycotina</taxon>
        <taxon>Agaricomycetes</taxon>
        <taxon>Russulales</taxon>
        <taxon>Russulaceae</taxon>
        <taxon>Russula</taxon>
    </lineage>
</organism>
<evidence type="ECO:0000256" key="2">
    <source>
        <dbReference type="ARBA" id="ARBA00012423"/>
    </source>
</evidence>
<evidence type="ECO:0000313" key="11">
    <source>
        <dbReference type="EMBL" id="KAF8484804.1"/>
    </source>
</evidence>
<gene>
    <name evidence="11" type="ORF">DFH94DRAFT_623791</name>
</gene>
<dbReference type="Pfam" id="PF02230">
    <property type="entry name" value="Abhydrolase_2"/>
    <property type="match status" value="1"/>
</dbReference>
<evidence type="ECO:0000256" key="1">
    <source>
        <dbReference type="ARBA" id="ARBA00006499"/>
    </source>
</evidence>
<sequence length="244" mass="26244">MSVALKSLILNATTKHTATVIFLHGLGDTGHGWNLPVEGIFRCDSDLSHVKWILPHAPSVPVTANFGRVMPAWFDIKTFDFVSNEDERGMLSTVSSVNQLIAAEIDAGIDPGRIVVGGFSQGGAISLLTAFTNERKFAGVVCLSGWVVMRSKLKGMCTQHASSTPIFWGHGTADPLVTLDIGRTSVDFLKTTLGISAVTTERSDAPALKGVLFKDYAGLQHGAAPEELDDLKEWLKVILPKNSE</sequence>
<reference evidence="11" key="2">
    <citation type="journal article" date="2020" name="Nat. Commun.">
        <title>Large-scale genome sequencing of mycorrhizal fungi provides insights into the early evolution of symbiotic traits.</title>
        <authorList>
            <person name="Miyauchi S."/>
            <person name="Kiss E."/>
            <person name="Kuo A."/>
            <person name="Drula E."/>
            <person name="Kohler A."/>
            <person name="Sanchez-Garcia M."/>
            <person name="Morin E."/>
            <person name="Andreopoulos B."/>
            <person name="Barry K.W."/>
            <person name="Bonito G."/>
            <person name="Buee M."/>
            <person name="Carver A."/>
            <person name="Chen C."/>
            <person name="Cichocki N."/>
            <person name="Clum A."/>
            <person name="Culley D."/>
            <person name="Crous P.W."/>
            <person name="Fauchery L."/>
            <person name="Girlanda M."/>
            <person name="Hayes R.D."/>
            <person name="Keri Z."/>
            <person name="LaButti K."/>
            <person name="Lipzen A."/>
            <person name="Lombard V."/>
            <person name="Magnuson J."/>
            <person name="Maillard F."/>
            <person name="Murat C."/>
            <person name="Nolan M."/>
            <person name="Ohm R.A."/>
            <person name="Pangilinan J."/>
            <person name="Pereira M.F."/>
            <person name="Perotto S."/>
            <person name="Peter M."/>
            <person name="Pfister S."/>
            <person name="Riley R."/>
            <person name="Sitrit Y."/>
            <person name="Stielow J.B."/>
            <person name="Szollosi G."/>
            <person name="Zifcakova L."/>
            <person name="Stursova M."/>
            <person name="Spatafora J.W."/>
            <person name="Tedersoo L."/>
            <person name="Vaario L.M."/>
            <person name="Yamada A."/>
            <person name="Yan M."/>
            <person name="Wang P."/>
            <person name="Xu J."/>
            <person name="Bruns T."/>
            <person name="Baldrian P."/>
            <person name="Vilgalys R."/>
            <person name="Dunand C."/>
            <person name="Henrissat B."/>
            <person name="Grigoriev I.V."/>
            <person name="Hibbett D."/>
            <person name="Nagy L.G."/>
            <person name="Martin F.M."/>
        </authorList>
    </citation>
    <scope>NUCLEOTIDE SEQUENCE</scope>
    <source>
        <strain evidence="11">Prilba</strain>
    </source>
</reference>
<keyword evidence="4" id="KW-0719">Serine esterase</keyword>
<evidence type="ECO:0000256" key="3">
    <source>
        <dbReference type="ARBA" id="ARBA00014923"/>
    </source>
</evidence>
<dbReference type="EMBL" id="WHVB01000003">
    <property type="protein sequence ID" value="KAF8484804.1"/>
    <property type="molecule type" value="Genomic_DNA"/>
</dbReference>
<comment type="similarity">
    <text evidence="1">Belongs to the AB hydrolase superfamily. AB hydrolase 2 family.</text>
</comment>
<keyword evidence="6" id="KW-0443">Lipid metabolism</keyword>
<dbReference type="GO" id="GO:0005737">
    <property type="term" value="C:cytoplasm"/>
    <property type="evidence" value="ECO:0007669"/>
    <property type="project" value="TreeGrafter"/>
</dbReference>
<name>A0A9P5N2M6_9AGAM</name>
<evidence type="ECO:0000256" key="7">
    <source>
        <dbReference type="ARBA" id="ARBA00029392"/>
    </source>
</evidence>
<dbReference type="Gene3D" id="3.40.50.1820">
    <property type="entry name" value="alpha/beta hydrolase"/>
    <property type="match status" value="1"/>
</dbReference>
<evidence type="ECO:0000256" key="8">
    <source>
        <dbReference type="ARBA" id="ARBA00031195"/>
    </source>
</evidence>
<proteinExistence type="inferred from homology"/>
<dbReference type="GO" id="GO:0008474">
    <property type="term" value="F:palmitoyl-(protein) hydrolase activity"/>
    <property type="evidence" value="ECO:0007669"/>
    <property type="project" value="UniProtKB-EC"/>
</dbReference>
<dbReference type="PANTHER" id="PTHR10655">
    <property type="entry name" value="LYSOPHOSPHOLIPASE-RELATED"/>
    <property type="match status" value="1"/>
</dbReference>
<dbReference type="InterPro" id="IPR050565">
    <property type="entry name" value="LYPA1-2/EST-like"/>
</dbReference>
<dbReference type="GO" id="GO:0052689">
    <property type="term" value="F:carboxylic ester hydrolase activity"/>
    <property type="evidence" value="ECO:0007669"/>
    <property type="project" value="UniProtKB-KW"/>
</dbReference>
<evidence type="ECO:0000256" key="9">
    <source>
        <dbReference type="ARBA" id="ARBA00047337"/>
    </source>
</evidence>
<keyword evidence="12" id="KW-1185">Reference proteome</keyword>
<keyword evidence="5" id="KW-0378">Hydrolase</keyword>
<dbReference type="PANTHER" id="PTHR10655:SF17">
    <property type="entry name" value="LYSOPHOSPHOLIPASE-LIKE PROTEIN 1"/>
    <property type="match status" value="1"/>
</dbReference>
<comment type="function">
    <text evidence="7">Hydrolyzes fatty acids from S-acylated cysteine residues in proteins with a strong preference for palmitoylated G-alpha proteins over other acyl substrates. Mediates the deacylation of G-alpha proteins such as GPA1 in vivo, but has weak or no activity toward palmitoylated Ras proteins. Has weak lysophospholipase activity in vitro; however such activity may not exist in vivo.</text>
</comment>
<keyword evidence="6" id="KW-0276">Fatty acid metabolism</keyword>
<dbReference type="AlphaFoldDB" id="A0A9P5N2M6"/>
<dbReference type="Proteomes" id="UP000759537">
    <property type="component" value="Unassembled WGS sequence"/>
</dbReference>
<dbReference type="EC" id="3.1.2.22" evidence="2"/>
<evidence type="ECO:0000313" key="12">
    <source>
        <dbReference type="Proteomes" id="UP000759537"/>
    </source>
</evidence>
<comment type="catalytic activity">
    <reaction evidence="9">
        <text>S-hexadecanoyl-L-cysteinyl-[protein] + H2O = L-cysteinyl-[protein] + hexadecanoate + H(+)</text>
        <dbReference type="Rhea" id="RHEA:19233"/>
        <dbReference type="Rhea" id="RHEA-COMP:10131"/>
        <dbReference type="Rhea" id="RHEA-COMP:11032"/>
        <dbReference type="ChEBI" id="CHEBI:7896"/>
        <dbReference type="ChEBI" id="CHEBI:15377"/>
        <dbReference type="ChEBI" id="CHEBI:15378"/>
        <dbReference type="ChEBI" id="CHEBI:29950"/>
        <dbReference type="ChEBI" id="CHEBI:74151"/>
        <dbReference type="EC" id="3.1.2.22"/>
    </reaction>
</comment>
<dbReference type="InterPro" id="IPR029058">
    <property type="entry name" value="AB_hydrolase_fold"/>
</dbReference>
<evidence type="ECO:0000256" key="4">
    <source>
        <dbReference type="ARBA" id="ARBA00022487"/>
    </source>
</evidence>
<evidence type="ECO:0000259" key="10">
    <source>
        <dbReference type="Pfam" id="PF02230"/>
    </source>
</evidence>
<dbReference type="SUPFAM" id="SSF53474">
    <property type="entry name" value="alpha/beta-Hydrolases"/>
    <property type="match status" value="1"/>
</dbReference>